<sequence>MPFSNETKLFPYKRKSTAFPCVIQMTIGRLPSGWAGACPVGWKRFGFIMRKNAV</sequence>
<protein>
    <submittedName>
        <fullName evidence="1">Uncharacterized protein</fullName>
    </submittedName>
</protein>
<dbReference type="EMBL" id="CVTF01000116">
    <property type="protein sequence ID" value="CRZ00100.1"/>
    <property type="molecule type" value="Genomic_DNA"/>
</dbReference>
<accession>A0A0H5QFQ6</accession>
<dbReference type="AlphaFoldDB" id="A0A0H5QFQ6"/>
<evidence type="ECO:0000313" key="1">
    <source>
        <dbReference type="EMBL" id="CRZ00100.1"/>
    </source>
</evidence>
<dbReference type="Proteomes" id="UP000182715">
    <property type="component" value="Unassembled WGS sequence"/>
</dbReference>
<evidence type="ECO:0000313" key="2">
    <source>
        <dbReference type="Proteomes" id="UP000182715"/>
    </source>
</evidence>
<organism evidence="1 2">
    <name type="scientific">Neisseria meningitidis serogroup B</name>
    <dbReference type="NCBI Taxonomy" id="491"/>
    <lineage>
        <taxon>Bacteria</taxon>
        <taxon>Pseudomonadati</taxon>
        <taxon>Pseudomonadota</taxon>
        <taxon>Betaproteobacteria</taxon>
        <taxon>Neisseriales</taxon>
        <taxon>Neisseriaceae</taxon>
        <taxon>Neisseria</taxon>
    </lineage>
</organism>
<reference evidence="1 2" key="1">
    <citation type="submission" date="2014-11" db="EMBL/GenBank/DDBJ databases">
        <authorList>
            <person name="Diene M.Seydina."/>
        </authorList>
    </citation>
    <scope>NUCLEOTIDE SEQUENCE [LARGE SCALE GENOMIC DNA]</scope>
    <source>
        <strain evidence="1 2">Neisseria meningitidis CHUV</strain>
    </source>
</reference>
<name>A0A0H5QFQ6_NEIMI</name>
<proteinExistence type="predicted"/>